<evidence type="ECO:0000313" key="2">
    <source>
        <dbReference type="EMBL" id="KAF6723707.1"/>
    </source>
</evidence>
<feature type="region of interest" description="Disordered" evidence="1">
    <location>
        <begin position="19"/>
        <end position="47"/>
    </location>
</feature>
<sequence length="106" mass="11654">MIQTGNLCRVLHTSSLQVSSVHDETTNQEAETRPASPLLVGQDPPKRTCTDNGVDVWTLQLHHDLKDLSISPAALLEELQTFCFQSAVLTFPNHSGFLSPSTLTHM</sequence>
<evidence type="ECO:0000256" key="1">
    <source>
        <dbReference type="SAM" id="MobiDB-lite"/>
    </source>
</evidence>
<dbReference type="EMBL" id="WKFB01000416">
    <property type="protein sequence ID" value="KAF6723707.1"/>
    <property type="molecule type" value="Genomic_DNA"/>
</dbReference>
<gene>
    <name evidence="2" type="ORF">FQA47_018693</name>
</gene>
<name>A0A834FAF6_ORYME</name>
<reference evidence="2" key="1">
    <citation type="journal article" name="BMC Genomics">
        <title>Long-read sequencing and de novo genome assembly of marine medaka (Oryzias melastigma).</title>
        <authorList>
            <person name="Liang P."/>
            <person name="Saqib H.S.A."/>
            <person name="Ni X."/>
            <person name="Shen Y."/>
        </authorList>
    </citation>
    <scope>NUCLEOTIDE SEQUENCE</scope>
    <source>
        <strain evidence="2">Bigg-433</strain>
    </source>
</reference>
<evidence type="ECO:0000313" key="3">
    <source>
        <dbReference type="Proteomes" id="UP000646548"/>
    </source>
</evidence>
<proteinExistence type="predicted"/>
<accession>A0A834FAF6</accession>
<comment type="caution">
    <text evidence="2">The sequence shown here is derived from an EMBL/GenBank/DDBJ whole genome shotgun (WGS) entry which is preliminary data.</text>
</comment>
<dbReference type="AlphaFoldDB" id="A0A834FAF6"/>
<dbReference type="Proteomes" id="UP000646548">
    <property type="component" value="Unassembled WGS sequence"/>
</dbReference>
<protein>
    <submittedName>
        <fullName evidence="2">Uncharacterized protein</fullName>
    </submittedName>
</protein>
<organism evidence="2 3">
    <name type="scientific">Oryzias melastigma</name>
    <name type="common">Marine medaka</name>
    <dbReference type="NCBI Taxonomy" id="30732"/>
    <lineage>
        <taxon>Eukaryota</taxon>
        <taxon>Metazoa</taxon>
        <taxon>Chordata</taxon>
        <taxon>Craniata</taxon>
        <taxon>Vertebrata</taxon>
        <taxon>Euteleostomi</taxon>
        <taxon>Actinopterygii</taxon>
        <taxon>Neopterygii</taxon>
        <taxon>Teleostei</taxon>
        <taxon>Neoteleostei</taxon>
        <taxon>Acanthomorphata</taxon>
        <taxon>Ovalentaria</taxon>
        <taxon>Atherinomorphae</taxon>
        <taxon>Beloniformes</taxon>
        <taxon>Adrianichthyidae</taxon>
        <taxon>Oryziinae</taxon>
        <taxon>Oryzias</taxon>
    </lineage>
</organism>